<accession>A0A8H7ZED5</accession>
<gene>
    <name evidence="1" type="ORF">I9W82_004228</name>
</gene>
<proteinExistence type="predicted"/>
<evidence type="ECO:0000313" key="2">
    <source>
        <dbReference type="Proteomes" id="UP000669133"/>
    </source>
</evidence>
<organism evidence="1 2">
    <name type="scientific">Candida metapsilosis</name>
    <dbReference type="NCBI Taxonomy" id="273372"/>
    <lineage>
        <taxon>Eukaryota</taxon>
        <taxon>Fungi</taxon>
        <taxon>Dikarya</taxon>
        <taxon>Ascomycota</taxon>
        <taxon>Saccharomycotina</taxon>
        <taxon>Pichiomycetes</taxon>
        <taxon>Debaryomycetaceae</taxon>
        <taxon>Candida/Lodderomyces clade</taxon>
        <taxon>Candida</taxon>
    </lineage>
</organism>
<dbReference type="OrthoDB" id="4023210at2759"/>
<protein>
    <submittedName>
        <fullName evidence="1">Uncharacterized protein</fullName>
    </submittedName>
</protein>
<dbReference type="RefSeq" id="XP_067547016.1">
    <property type="nucleotide sequence ID" value="XM_067693278.1"/>
</dbReference>
<sequence>MINLRARYLAANKLEPKSIIGNLIEDVLNKLAPDPDIAQLLKERLTECNLASEAMFLMSDIAAFTTNLNNEADISAEDFDQLKKSFEEILVLILKRNYNELDRDTYKAIRDRYNSYFHHINLNTGVYEPNLMQQNSDFYHYEVSDNVGSDLPIEAEHQSHKTWVPSFLEDGYYNDNSNTVNRVVLEKPTRNPFKMLFRRRVLTDKRWHIFHRREQEV</sequence>
<reference evidence="1 2" key="1">
    <citation type="submission" date="2020-12" db="EMBL/GenBank/DDBJ databases">
        <title>Effect of drift, selection, and recombination on the evolution of hybrid genomes in Candida yeast pathogens.</title>
        <authorList>
            <person name="Mixao V."/>
            <person name="Ksiezopolska E."/>
            <person name="Saus E."/>
            <person name="Boekhout T."/>
            <person name="Gacser A."/>
            <person name="Gabaldon T."/>
        </authorList>
    </citation>
    <scope>NUCLEOTIDE SEQUENCE [LARGE SCALE GENOMIC DNA]</scope>
    <source>
        <strain evidence="1 2">BP57</strain>
    </source>
</reference>
<keyword evidence="2" id="KW-1185">Reference proteome</keyword>
<dbReference type="EMBL" id="JAEOAQ010000006">
    <property type="protein sequence ID" value="KAG5417900.1"/>
    <property type="molecule type" value="Genomic_DNA"/>
</dbReference>
<dbReference type="Proteomes" id="UP000669133">
    <property type="component" value="Unassembled WGS sequence"/>
</dbReference>
<evidence type="ECO:0000313" key="1">
    <source>
        <dbReference type="EMBL" id="KAG5417900.1"/>
    </source>
</evidence>
<name>A0A8H7ZED5_9ASCO</name>
<dbReference type="AlphaFoldDB" id="A0A8H7ZED5"/>
<comment type="caution">
    <text evidence="1">The sequence shown here is derived from an EMBL/GenBank/DDBJ whole genome shotgun (WGS) entry which is preliminary data.</text>
</comment>
<dbReference type="GeneID" id="93652857"/>